<dbReference type="InterPro" id="IPR036890">
    <property type="entry name" value="HATPase_C_sf"/>
</dbReference>
<feature type="transmembrane region" description="Helical" evidence="4">
    <location>
        <begin position="14"/>
        <end position="35"/>
    </location>
</feature>
<evidence type="ECO:0000256" key="3">
    <source>
        <dbReference type="ARBA" id="ARBA00022553"/>
    </source>
</evidence>
<comment type="caution">
    <text evidence="6">The sequence shown here is derived from an EMBL/GenBank/DDBJ whole genome shotgun (WGS) entry which is preliminary data.</text>
</comment>
<dbReference type="SUPFAM" id="SSF47384">
    <property type="entry name" value="Homodimeric domain of signal transducing histidine kinase"/>
    <property type="match status" value="1"/>
</dbReference>
<dbReference type="EC" id="2.7.13.3" evidence="2"/>
<evidence type="ECO:0000313" key="6">
    <source>
        <dbReference type="EMBL" id="NOI83675.1"/>
    </source>
</evidence>
<dbReference type="RefSeq" id="WP_171325999.1">
    <property type="nucleotide sequence ID" value="NZ_VTXO01000021.1"/>
</dbReference>
<keyword evidence="6" id="KW-0418">Kinase</keyword>
<feature type="transmembrane region" description="Helical" evidence="4">
    <location>
        <begin position="114"/>
        <end position="135"/>
    </location>
</feature>
<protein>
    <recommendedName>
        <fullName evidence="2">histidine kinase</fullName>
        <ecNumber evidence="2">2.7.13.3</ecNumber>
    </recommendedName>
</protein>
<dbReference type="EMBL" id="VTXO01000021">
    <property type="protein sequence ID" value="NOI83675.1"/>
    <property type="molecule type" value="Genomic_DNA"/>
</dbReference>
<evidence type="ECO:0000259" key="5">
    <source>
        <dbReference type="PROSITE" id="PS50109"/>
    </source>
</evidence>
<dbReference type="Gene3D" id="3.30.565.10">
    <property type="entry name" value="Histidine kinase-like ATPase, C-terminal domain"/>
    <property type="match status" value="1"/>
</dbReference>
<reference evidence="6 7" key="1">
    <citation type="submission" date="2019-08" db="EMBL/GenBank/DDBJ databases">
        <title>Draft genome sequencing and comparative genomics of hatchery-associated Vibrios.</title>
        <authorList>
            <person name="Kehlet-Delgado H."/>
            <person name="Mueller R.S."/>
        </authorList>
    </citation>
    <scope>NUCLEOTIDE SEQUENCE [LARGE SCALE GENOMIC DNA]</scope>
    <source>
        <strain evidence="6 7">01-65-5-1</strain>
    </source>
</reference>
<feature type="transmembrane region" description="Helical" evidence="4">
    <location>
        <begin position="161"/>
        <end position="180"/>
    </location>
</feature>
<sequence>MFSYLLHQMMYPKAVVLLSTSLLVLAWAGYFCTALAKRHGTLSLKQYTYYICYTVGVFFWTLSNSYFHTDLLVRFGDSVAINMAIVANLATLLAFVSAYCFISKLHKHYTNKSVALWQDILVANITLFGVISNLMPGGTILGIDIIGPSNFQLKFGPYTKYFFLGFIILVLLTLFNLLSLKKSRNRIRKTRTNYMIIGITIFMCSTAVIQVGMTFFFDNFSLTWLPPALSLSEMLFMGYALLTSRFFSPKYICFIFMSIASTALIYTTTVASFVPITQLGLADALFLVLLIGITWQTLYRFVQKAFSIIMYRDPIHPVEKISRLEDEFQSSPTRAMTSLADYLGVPRDKLRLLGDYHDVNLYRNYFESHVTSLVIEEVEEELLNSNDQALSLVHSNMSKFESALVVPLFESKNKLSHILVSSSKSEGVHFSYEELSALERVLNKVQVHINYEREVRQSQALASSIAHEMRNPFAQLQLELELIEQAIKQPNSTEQLKYHVNKGTKAIARSHQLIDIITRELGQASLDQAPVVPSLVSSVVCSAIDQYGFENESMRDRVHLDFEHDFVVEINDTLFSFVLFNLVRNATYYFDSYPKSRISIQLKKGHHENYLLFSDTGPGIPDHLLAQIFDDFFSHNKSGGSGLGLGYCQRVMTSFGGSISCHSEIDRYTEFKLTFPAASPSLNDLLILNPKPGSLLVSPVSAALN</sequence>
<dbReference type="SUPFAM" id="SSF55874">
    <property type="entry name" value="ATPase domain of HSP90 chaperone/DNA topoisomerase II/histidine kinase"/>
    <property type="match status" value="1"/>
</dbReference>
<dbReference type="GO" id="GO:0000155">
    <property type="term" value="F:phosphorelay sensor kinase activity"/>
    <property type="evidence" value="ECO:0007669"/>
    <property type="project" value="InterPro"/>
</dbReference>
<feature type="transmembrane region" description="Helical" evidence="4">
    <location>
        <begin position="47"/>
        <end position="67"/>
    </location>
</feature>
<evidence type="ECO:0000256" key="4">
    <source>
        <dbReference type="SAM" id="Phobius"/>
    </source>
</evidence>
<dbReference type="InterPro" id="IPR004358">
    <property type="entry name" value="Sig_transdc_His_kin-like_C"/>
</dbReference>
<keyword evidence="4" id="KW-0472">Membrane</keyword>
<keyword evidence="4" id="KW-1133">Transmembrane helix</keyword>
<comment type="catalytic activity">
    <reaction evidence="1">
        <text>ATP + protein L-histidine = ADP + protein N-phospho-L-histidine.</text>
        <dbReference type="EC" id="2.7.13.3"/>
    </reaction>
</comment>
<feature type="transmembrane region" description="Helical" evidence="4">
    <location>
        <begin position="223"/>
        <end position="242"/>
    </location>
</feature>
<name>A0AAE5GVA4_9VIBR</name>
<feature type="transmembrane region" description="Helical" evidence="4">
    <location>
        <begin position="79"/>
        <end position="102"/>
    </location>
</feature>
<dbReference type="PRINTS" id="PR00344">
    <property type="entry name" value="BCTRLSENSOR"/>
</dbReference>
<dbReference type="PANTHER" id="PTHR43547">
    <property type="entry name" value="TWO-COMPONENT HISTIDINE KINASE"/>
    <property type="match status" value="1"/>
</dbReference>
<keyword evidence="4" id="KW-0812">Transmembrane</keyword>
<keyword evidence="6" id="KW-0808">Transferase</keyword>
<dbReference type="SMART" id="SM00387">
    <property type="entry name" value="HATPase_c"/>
    <property type="match status" value="1"/>
</dbReference>
<organism evidence="6 7">
    <name type="scientific">Vibrio tubiashii</name>
    <dbReference type="NCBI Taxonomy" id="29498"/>
    <lineage>
        <taxon>Bacteria</taxon>
        <taxon>Pseudomonadati</taxon>
        <taxon>Pseudomonadota</taxon>
        <taxon>Gammaproteobacteria</taxon>
        <taxon>Vibrionales</taxon>
        <taxon>Vibrionaceae</taxon>
        <taxon>Vibrio</taxon>
        <taxon>Vibrio oreintalis group</taxon>
    </lineage>
</organism>
<dbReference type="InterPro" id="IPR036097">
    <property type="entry name" value="HisK_dim/P_sf"/>
</dbReference>
<accession>A0AAE5GVA4</accession>
<dbReference type="Proteomes" id="UP000572722">
    <property type="component" value="Unassembled WGS sequence"/>
</dbReference>
<feature type="transmembrane region" description="Helical" evidence="4">
    <location>
        <begin position="192"/>
        <end position="217"/>
    </location>
</feature>
<keyword evidence="3" id="KW-0597">Phosphoprotein</keyword>
<feature type="transmembrane region" description="Helical" evidence="4">
    <location>
        <begin position="254"/>
        <end position="274"/>
    </location>
</feature>
<evidence type="ECO:0000256" key="2">
    <source>
        <dbReference type="ARBA" id="ARBA00012438"/>
    </source>
</evidence>
<dbReference type="InterPro" id="IPR005467">
    <property type="entry name" value="His_kinase_dom"/>
</dbReference>
<evidence type="ECO:0000313" key="7">
    <source>
        <dbReference type="Proteomes" id="UP000572722"/>
    </source>
</evidence>
<dbReference type="PROSITE" id="PS50109">
    <property type="entry name" value="HIS_KIN"/>
    <property type="match status" value="1"/>
</dbReference>
<dbReference type="InterPro" id="IPR003661">
    <property type="entry name" value="HisK_dim/P_dom"/>
</dbReference>
<dbReference type="AlphaFoldDB" id="A0AAE5GVA4"/>
<dbReference type="Gene3D" id="1.10.287.130">
    <property type="match status" value="1"/>
</dbReference>
<gene>
    <name evidence="6" type="ORF">F0237_23775</name>
</gene>
<feature type="transmembrane region" description="Helical" evidence="4">
    <location>
        <begin position="280"/>
        <end position="302"/>
    </location>
</feature>
<dbReference type="InterPro" id="IPR003594">
    <property type="entry name" value="HATPase_dom"/>
</dbReference>
<dbReference type="PANTHER" id="PTHR43547:SF2">
    <property type="entry name" value="HYBRID SIGNAL TRANSDUCTION HISTIDINE KINASE C"/>
    <property type="match status" value="1"/>
</dbReference>
<proteinExistence type="predicted"/>
<dbReference type="Pfam" id="PF02518">
    <property type="entry name" value="HATPase_c"/>
    <property type="match status" value="1"/>
</dbReference>
<feature type="domain" description="Histidine kinase" evidence="5">
    <location>
        <begin position="464"/>
        <end position="679"/>
    </location>
</feature>
<evidence type="ECO:0000256" key="1">
    <source>
        <dbReference type="ARBA" id="ARBA00000085"/>
    </source>
</evidence>
<dbReference type="CDD" id="cd00082">
    <property type="entry name" value="HisKA"/>
    <property type="match status" value="1"/>
</dbReference>